<dbReference type="EMBL" id="SUME01000005">
    <property type="protein sequence ID" value="TJZ60124.1"/>
    <property type="molecule type" value="Genomic_DNA"/>
</dbReference>
<comment type="caution">
    <text evidence="1">The sequence shown here is derived from an EMBL/GenBank/DDBJ whole genome shotgun (WGS) entry which is preliminary data.</text>
</comment>
<evidence type="ECO:0000313" key="1">
    <source>
        <dbReference type="EMBL" id="TJZ60124.1"/>
    </source>
</evidence>
<dbReference type="Proteomes" id="UP000306808">
    <property type="component" value="Unassembled WGS sequence"/>
</dbReference>
<proteinExistence type="predicted"/>
<dbReference type="AlphaFoldDB" id="A0A4U0PBW4"/>
<name>A0A4U0PBW4_9SPHI</name>
<protein>
    <submittedName>
        <fullName evidence="1">Uncharacterized protein</fullName>
    </submittedName>
</protein>
<reference evidence="1 2" key="1">
    <citation type="submission" date="2019-04" db="EMBL/GenBank/DDBJ databases">
        <title>Sphingobacterium olei sp. nov., isolated from oil-contaminated soil.</title>
        <authorList>
            <person name="Liu B."/>
        </authorList>
    </citation>
    <scope>NUCLEOTIDE SEQUENCE [LARGE SCALE GENOMIC DNA]</scope>
    <source>
        <strain evidence="1 2">HAL-9</strain>
    </source>
</reference>
<sequence>MKKIIFVDSTQIGLFTFQAYILELCNLNVGFGIYIETFDIPLVLFEKDASDVVRLSIDESLVQFIANKSISSRIERQQYFNQLLEFVKSSEELAAKIVFKEKEMEYLADSKYLVQMRNIYINSGNQA</sequence>
<gene>
    <name evidence="1" type="ORF">FAZ15_14685</name>
</gene>
<dbReference type="RefSeq" id="WP_136902064.1">
    <property type="nucleotide sequence ID" value="NZ_SUME01000005.1"/>
</dbReference>
<accession>A0A4U0PBW4</accession>
<keyword evidence="2" id="KW-1185">Reference proteome</keyword>
<organism evidence="1 2">
    <name type="scientific">Sphingobacterium olei</name>
    <dbReference type="NCBI Taxonomy" id="2571155"/>
    <lineage>
        <taxon>Bacteria</taxon>
        <taxon>Pseudomonadati</taxon>
        <taxon>Bacteroidota</taxon>
        <taxon>Sphingobacteriia</taxon>
        <taxon>Sphingobacteriales</taxon>
        <taxon>Sphingobacteriaceae</taxon>
        <taxon>Sphingobacterium</taxon>
    </lineage>
</organism>
<evidence type="ECO:0000313" key="2">
    <source>
        <dbReference type="Proteomes" id="UP000306808"/>
    </source>
</evidence>
<dbReference type="OrthoDB" id="709810at2"/>